<keyword evidence="15" id="KW-1185">Reference proteome</keyword>
<dbReference type="Pfam" id="PF00929">
    <property type="entry name" value="RNase_T"/>
    <property type="match status" value="1"/>
</dbReference>
<evidence type="ECO:0000256" key="10">
    <source>
        <dbReference type="ARBA" id="ARBA00022839"/>
    </source>
</evidence>
<comment type="cofactor">
    <cofactor evidence="11">
        <name>a divalent metal cation</name>
        <dbReference type="ChEBI" id="CHEBI:60240"/>
    </cofactor>
    <text evidence="11">Binds 2 metal cations per subunit in the catalytic exonuclease domain.</text>
</comment>
<dbReference type="Pfam" id="PF20770">
    <property type="entry name" value="PAN2_N"/>
    <property type="match status" value="1"/>
</dbReference>
<evidence type="ECO:0000256" key="11">
    <source>
        <dbReference type="HAMAP-Rule" id="MF_03182"/>
    </source>
</evidence>
<dbReference type="GO" id="GO:0031251">
    <property type="term" value="C:PAN complex"/>
    <property type="evidence" value="ECO:0007669"/>
    <property type="project" value="UniProtKB-UniRule"/>
</dbReference>
<comment type="similarity">
    <text evidence="11">Belongs to the peptidase C19 family. PAN2 subfamily.</text>
</comment>
<dbReference type="Gene3D" id="3.30.420.10">
    <property type="entry name" value="Ribonuclease H-like superfamily/Ribonuclease H"/>
    <property type="match status" value="1"/>
</dbReference>
<comment type="catalytic activity">
    <reaction evidence="1 11">
        <text>Exonucleolytic cleavage of poly(A) to 5'-AMP.</text>
        <dbReference type="EC" id="3.1.13.4"/>
    </reaction>
</comment>
<dbReference type="SMART" id="SM00479">
    <property type="entry name" value="EXOIII"/>
    <property type="match status" value="1"/>
</dbReference>
<keyword evidence="7 11" id="KW-0479">Metal-binding</keyword>
<dbReference type="InterPro" id="IPR038765">
    <property type="entry name" value="Papain-like_cys_pep_sf"/>
</dbReference>
<comment type="domain">
    <text evidence="11">The linker, or PAN3 interaction domain (PID), between the WD40 repeats and the pseudo-UCH domain mediates interaction with PAN3.</text>
</comment>
<dbReference type="HAMAP" id="MF_03182">
    <property type="entry name" value="PAN2"/>
    <property type="match status" value="1"/>
</dbReference>
<comment type="caution">
    <text evidence="11">Lacks conserved residue(s) required for the propagation of feature annotation.</text>
</comment>
<dbReference type="SUPFAM" id="SSF50978">
    <property type="entry name" value="WD40 repeat-like"/>
    <property type="match status" value="1"/>
</dbReference>
<evidence type="ECO:0000259" key="13">
    <source>
        <dbReference type="PROSITE" id="PS50235"/>
    </source>
</evidence>
<evidence type="ECO:0000256" key="12">
    <source>
        <dbReference type="SAM" id="MobiDB-lite"/>
    </source>
</evidence>
<dbReference type="InterPro" id="IPR013520">
    <property type="entry name" value="Ribonucl_H"/>
</dbReference>
<dbReference type="SUPFAM" id="SSF53098">
    <property type="entry name" value="Ribonuclease H-like"/>
    <property type="match status" value="1"/>
</dbReference>
<keyword evidence="10 11" id="KW-0269">Exonuclease</keyword>
<feature type="binding site" evidence="11">
    <location>
        <position position="1064"/>
    </location>
    <ligand>
        <name>a divalent metal cation</name>
        <dbReference type="ChEBI" id="CHEBI:60240"/>
        <note>catalytic</note>
    </ligand>
</feature>
<evidence type="ECO:0000256" key="3">
    <source>
        <dbReference type="ARBA" id="ARBA00022490"/>
    </source>
</evidence>
<evidence type="ECO:0000313" key="14">
    <source>
        <dbReference type="EMBL" id="KAK2075318.1"/>
    </source>
</evidence>
<dbReference type="InterPro" id="IPR012337">
    <property type="entry name" value="RNaseH-like_sf"/>
</dbReference>
<dbReference type="InterPro" id="IPR048841">
    <property type="entry name" value="PAN2_N"/>
</dbReference>
<keyword evidence="4" id="KW-0853">WD repeat</keyword>
<evidence type="ECO:0000256" key="7">
    <source>
        <dbReference type="ARBA" id="ARBA00022723"/>
    </source>
</evidence>
<dbReference type="InterPro" id="IPR036397">
    <property type="entry name" value="RNaseH_sf"/>
</dbReference>
<evidence type="ECO:0000256" key="5">
    <source>
        <dbReference type="ARBA" id="ARBA00022664"/>
    </source>
</evidence>
<gene>
    <name evidence="11" type="primary">PAN2</name>
    <name evidence="14" type="ORF">P8C59_009452</name>
</gene>
<accession>A0AAD9MJS1</accession>
<evidence type="ECO:0000256" key="9">
    <source>
        <dbReference type="ARBA" id="ARBA00022801"/>
    </source>
</evidence>
<dbReference type="Gene3D" id="3.90.70.10">
    <property type="entry name" value="Cysteine proteinases"/>
    <property type="match status" value="1"/>
</dbReference>
<dbReference type="CDD" id="cd06143">
    <property type="entry name" value="PAN2_exo"/>
    <property type="match status" value="1"/>
</dbReference>
<keyword evidence="9 11" id="KW-0378">Hydrolase</keyword>
<dbReference type="InterPro" id="IPR015943">
    <property type="entry name" value="WD40/YVTN_repeat-like_dom_sf"/>
</dbReference>
<dbReference type="Gene3D" id="2.130.10.10">
    <property type="entry name" value="YVTN repeat-like/Quinoprotein amine dehydrogenase"/>
    <property type="match status" value="1"/>
</dbReference>
<dbReference type="GO" id="GO:0000932">
    <property type="term" value="C:P-body"/>
    <property type="evidence" value="ECO:0007669"/>
    <property type="project" value="TreeGrafter"/>
</dbReference>
<evidence type="ECO:0000256" key="6">
    <source>
        <dbReference type="ARBA" id="ARBA00022722"/>
    </source>
</evidence>
<protein>
    <recommendedName>
        <fullName evidence="11">PAN2-PAN3 deadenylation complex catalytic subunit PAN2</fullName>
        <ecNumber evidence="11">3.1.13.4</ecNumber>
    </recommendedName>
    <alternativeName>
        <fullName evidence="11">PAB1P-dependent poly(A)-specific ribonuclease</fullName>
    </alternativeName>
    <alternativeName>
        <fullName evidence="11">Poly(A)-nuclease deadenylation complex subunit 2</fullName>
        <shortName evidence="11">PAN deadenylation complex subunit 2</shortName>
    </alternativeName>
</protein>
<keyword evidence="3 11" id="KW-0963">Cytoplasm</keyword>
<dbReference type="InterPro" id="IPR028889">
    <property type="entry name" value="USP"/>
</dbReference>
<dbReference type="GO" id="GO:0004535">
    <property type="term" value="F:poly(A)-specific ribonuclease activity"/>
    <property type="evidence" value="ECO:0007669"/>
    <property type="project" value="UniProtKB-UniRule"/>
</dbReference>
<dbReference type="EMBL" id="JAQQPM010000009">
    <property type="protein sequence ID" value="KAK2075318.1"/>
    <property type="molecule type" value="Genomic_DNA"/>
</dbReference>
<dbReference type="PROSITE" id="PS50235">
    <property type="entry name" value="USP_3"/>
    <property type="match status" value="1"/>
</dbReference>
<feature type="binding site" evidence="11">
    <location>
        <position position="902"/>
    </location>
    <ligand>
        <name>a divalent metal cation</name>
        <dbReference type="ChEBI" id="CHEBI:60240"/>
        <note>catalytic</note>
    </ligand>
</feature>
<keyword evidence="5 11" id="KW-0507">mRNA processing</keyword>
<dbReference type="PANTHER" id="PTHR15728">
    <property type="entry name" value="DEADENYLATION COMPLEX CATALYTIC SUBUNIT PAN2"/>
    <property type="match status" value="1"/>
</dbReference>
<evidence type="ECO:0000256" key="8">
    <source>
        <dbReference type="ARBA" id="ARBA00022737"/>
    </source>
</evidence>
<comment type="subunit">
    <text evidence="11">Forms a heterotrimer with an asymmetric homodimer of the regulatory subunit PAN3 to form the poly(A)-nuclease (PAN) deadenylation complex.</text>
</comment>
<evidence type="ECO:0000256" key="2">
    <source>
        <dbReference type="ARBA" id="ARBA00004496"/>
    </source>
</evidence>
<dbReference type="InterPro" id="IPR050785">
    <property type="entry name" value="PAN2-PAN3_catalytic_subunit"/>
</dbReference>
<feature type="domain" description="USP" evidence="13">
    <location>
        <begin position="495"/>
        <end position="851"/>
    </location>
</feature>
<evidence type="ECO:0000256" key="4">
    <source>
        <dbReference type="ARBA" id="ARBA00022574"/>
    </source>
</evidence>
<dbReference type="Pfam" id="PF13423">
    <property type="entry name" value="UCH_1"/>
    <property type="match status" value="1"/>
</dbReference>
<dbReference type="GO" id="GO:0006397">
    <property type="term" value="P:mRNA processing"/>
    <property type="evidence" value="ECO:0007669"/>
    <property type="project" value="UniProtKB-KW"/>
</dbReference>
<feature type="compositionally biased region" description="Gly residues" evidence="12">
    <location>
        <begin position="1124"/>
        <end position="1135"/>
    </location>
</feature>
<comment type="function">
    <text evidence="11">Catalytic subunit of the poly(A)-nuclease (PAN) deadenylation complex, one of two cytoplasmic mRNA deadenylases involved in mRNA turnover. PAN specifically shortens poly(A) tails of RNA and the activity is stimulated by poly(A)-binding protein PAB1. PAN deadenylation is followed by rapid degradation of the shortened mRNA tails by the CCR4-NOT complex. Deadenylated mRNAs are then degraded by two alternative mechanisms, namely exosome-mediated 3'-5' exonucleolytic degradation, or deadenlyation-dependent mRNA decaping and subsequent 5'-3' exonucleolytic degradation by XRN1. May also be involved in post-transcriptional maturation of mRNA poly(A) tails.</text>
</comment>
<dbReference type="InterPro" id="IPR036322">
    <property type="entry name" value="WD40_repeat_dom_sf"/>
</dbReference>
<feature type="region of interest" description="Disordered" evidence="12">
    <location>
        <begin position="1095"/>
        <end position="1144"/>
    </location>
</feature>
<dbReference type="GO" id="GO:0003676">
    <property type="term" value="F:nucleic acid binding"/>
    <property type="evidence" value="ECO:0007669"/>
    <property type="project" value="InterPro"/>
</dbReference>
<dbReference type="PANTHER" id="PTHR15728:SF0">
    <property type="entry name" value="PAN2-PAN3 DEADENYLATION COMPLEX CATALYTIC SUBUNIT PAN2"/>
    <property type="match status" value="1"/>
</dbReference>
<keyword evidence="6 11" id="KW-0540">Nuclease</keyword>
<name>A0AAD9MJS1_9PEZI</name>
<reference evidence="14" key="1">
    <citation type="journal article" date="2023" name="Mol. Plant Microbe Interact.">
        <title>Elucidating the Obligate Nature and Biological Capacity of an Invasive Fungal Corn Pathogen.</title>
        <authorList>
            <person name="MacCready J.S."/>
            <person name="Roggenkamp E.M."/>
            <person name="Gdanetz K."/>
            <person name="Chilvers M.I."/>
        </authorList>
    </citation>
    <scope>NUCLEOTIDE SEQUENCE</scope>
    <source>
        <strain evidence="14">PM02</strain>
    </source>
</reference>
<keyword evidence="8" id="KW-0677">Repeat</keyword>
<feature type="binding site" evidence="11">
    <location>
        <position position="1011"/>
    </location>
    <ligand>
        <name>a divalent metal cation</name>
        <dbReference type="ChEBI" id="CHEBI:60240"/>
        <note>catalytic</note>
    </ligand>
</feature>
<dbReference type="EC" id="3.1.13.4" evidence="11"/>
<dbReference type="FunFam" id="2.130.10.10:FF:000459">
    <property type="entry name" value="PAN2-PAN3 deadenylation complex catalytic subunit PAN2"/>
    <property type="match status" value="1"/>
</dbReference>
<dbReference type="GO" id="GO:0046872">
    <property type="term" value="F:metal ion binding"/>
    <property type="evidence" value="ECO:0007669"/>
    <property type="project" value="UniProtKB-KW"/>
</dbReference>
<dbReference type="FunFam" id="3.30.420.10:FF:000028">
    <property type="entry name" value="PAN2-PAN3 deadenylation complex catalytic subunit PAN2"/>
    <property type="match status" value="1"/>
</dbReference>
<comment type="caution">
    <text evidence="14">The sequence shown here is derived from an EMBL/GenBank/DDBJ whole genome shotgun (WGS) entry which is preliminary data.</text>
</comment>
<feature type="binding site" evidence="11">
    <location>
        <position position="904"/>
    </location>
    <ligand>
        <name>a divalent metal cation</name>
        <dbReference type="ChEBI" id="CHEBI:60240"/>
        <note>catalytic</note>
    </ligand>
</feature>
<dbReference type="InterPro" id="IPR030843">
    <property type="entry name" value="PAN2"/>
</dbReference>
<comment type="activity regulation">
    <text evidence="11">Positively regulated by the regulatory subunit PAN3.</text>
</comment>
<dbReference type="AlphaFoldDB" id="A0AAD9MJS1"/>
<dbReference type="SUPFAM" id="SSF54001">
    <property type="entry name" value="Cysteine proteinases"/>
    <property type="match status" value="1"/>
</dbReference>
<sequence>MDDWEEVGRIAFPTPPQMDHSRVVTTLAFDTIQELLWTGNDRGRVMSFYATEMAPYTSFRIQHQADGPVRQFLFHDKGVLCLGPRSVHLYTRRGVKLWQIRHEKMVNLHCMSFTSRGTSEILVAGLQNVMFVIEVNRGEIVKQVPTEHQYIFLKKSRYVCAALQTGLVDLLDTVTLKVVKSWQAHVAYINDMDAQTDFIVTCGGSLKQQAQQVHMLDPYVNVFDLRNMTSMNPIPFPPLAAYVRMHPRMLTTSIVVSQQGQMHVVDLMNPNTSNVRYANVLSFLNMVEIAPSGEALALVDSEASIHLWGSQGKVHFTDFPTPTEFVDPVQPYPTMDWLPETPLSTVGLPYYRERLLSALPDTLKSTVGAPPKPIDPVLLPTLKQTEWGLYGKRPKAAPLEEVRPVEKMLATLQAPKFLSEKAREKARESAMSLDLESAAKIAWDQTADVSWSNSGQELESSRPDIAPMYRNLDIKYSKFGVDDFDFGFYNQTPYAGLENHIANSYANSLVQVMHYTPLLRNLALQHAASACLSDPCLLCELGYVFDMLQKASVSTCQATNLLKTLSKYPQAGQLLLLDEEHAGQPCTAMNQGLLRFLFDKINNEYRTAVPASTALEQRILALPEPVNPNDLLARLFGIEAMNMVKCTTCRVETCRQGSSYAVDMMYPPQRSPPVRPKPTRVQFSQALKLSVEREQTNKGWCNSCQRYQSIKSRKTIHSIPAVLAVNTAINSQDHMHYWTTPNWLPEEIGIIVDHGQFFCYEGEDLQLHLQRGMHNISVYSLVGLVVNIESVPPDKAHLVAMVNVSHSEPSPPGESRWHLFNDFSVRPVSSAEALRFNTRWKLPSSLVYQLKAANNQQNCEWKSRLNTALLFSDLSPHFPGKTYRVLDPRTEVPGPDTIVALDTEFVSLKQPEMHVNADGEKETIRPMSHALARVSVVRGQGELEGVPFIDDYIAIQDPVVDYLTLYSGITPADLDPRTSKHHLVGLKVAYKKLWILLNLGCKFLGHGLKQDFRVINIQVPKAQVIDTIDRFYLQSRLRKLSLAFLAWYLLKEDIQVKTHDSIEDARTALKLYRKYLEFDDAGVLDTMLQDIYRRGRETNFKPPRGGAGAGAVQRTDTPPPSLEGGAGLADGGGTGPSTPAARAG</sequence>
<dbReference type="InterPro" id="IPR028881">
    <property type="entry name" value="PAN2_UCH_dom"/>
</dbReference>
<dbReference type="Proteomes" id="UP001217918">
    <property type="component" value="Unassembled WGS sequence"/>
</dbReference>
<evidence type="ECO:0000256" key="1">
    <source>
        <dbReference type="ARBA" id="ARBA00001663"/>
    </source>
</evidence>
<comment type="subcellular location">
    <subcellularLocation>
        <location evidence="2 11">Cytoplasm</location>
    </subcellularLocation>
</comment>
<organism evidence="14 15">
    <name type="scientific">Phyllachora maydis</name>
    <dbReference type="NCBI Taxonomy" id="1825666"/>
    <lineage>
        <taxon>Eukaryota</taxon>
        <taxon>Fungi</taxon>
        <taxon>Dikarya</taxon>
        <taxon>Ascomycota</taxon>
        <taxon>Pezizomycotina</taxon>
        <taxon>Sordariomycetes</taxon>
        <taxon>Sordariomycetidae</taxon>
        <taxon>Phyllachorales</taxon>
        <taxon>Phyllachoraceae</taxon>
        <taxon>Phyllachora</taxon>
    </lineage>
</organism>
<evidence type="ECO:0000313" key="15">
    <source>
        <dbReference type="Proteomes" id="UP001217918"/>
    </source>
</evidence>
<dbReference type="GO" id="GO:0000289">
    <property type="term" value="P:nuclear-transcribed mRNA poly(A) tail shortening"/>
    <property type="evidence" value="ECO:0007669"/>
    <property type="project" value="UniProtKB-UniRule"/>
</dbReference>
<comment type="domain">
    <text evidence="11">Contains a pseudo-UCH domain. This ubiquitin C-terminal hydrolase (UCH)-like or ubiquitin specific protease (USP)-like domain is predicted to be catalytically inactive because it lacks the active site catalytic triad characteristic of thiol proteases, with residues at the equivalent structural positions that are incompatible with catalysis, and it cannot bind ubiquitin. It functions as a structural scaffold for intra- and intermolecular interactions in the complex.</text>
</comment>
<proteinExistence type="inferred from homology"/>